<reference evidence="2" key="2">
    <citation type="submission" date="2022-01" db="EMBL/GenBank/DDBJ databases">
        <authorList>
            <person name="Yamashiro T."/>
            <person name="Shiraishi A."/>
            <person name="Satake H."/>
            <person name="Nakayama K."/>
        </authorList>
    </citation>
    <scope>NUCLEOTIDE SEQUENCE</scope>
</reference>
<dbReference type="Proteomes" id="UP001151760">
    <property type="component" value="Unassembled WGS sequence"/>
</dbReference>
<name>A0ABQ5H371_9ASTR</name>
<proteinExistence type="predicted"/>
<organism evidence="2 3">
    <name type="scientific">Tanacetum coccineum</name>
    <dbReference type="NCBI Taxonomy" id="301880"/>
    <lineage>
        <taxon>Eukaryota</taxon>
        <taxon>Viridiplantae</taxon>
        <taxon>Streptophyta</taxon>
        <taxon>Embryophyta</taxon>
        <taxon>Tracheophyta</taxon>
        <taxon>Spermatophyta</taxon>
        <taxon>Magnoliopsida</taxon>
        <taxon>eudicotyledons</taxon>
        <taxon>Gunneridae</taxon>
        <taxon>Pentapetalae</taxon>
        <taxon>asterids</taxon>
        <taxon>campanulids</taxon>
        <taxon>Asterales</taxon>
        <taxon>Asteraceae</taxon>
        <taxon>Asteroideae</taxon>
        <taxon>Anthemideae</taxon>
        <taxon>Anthemidinae</taxon>
        <taxon>Tanacetum</taxon>
    </lineage>
</organism>
<gene>
    <name evidence="2" type="ORF">Tco_1056682</name>
</gene>
<dbReference type="EMBL" id="BQNB010019158">
    <property type="protein sequence ID" value="GJT82340.1"/>
    <property type="molecule type" value="Genomic_DNA"/>
</dbReference>
<dbReference type="PANTHER" id="PTHR11439">
    <property type="entry name" value="GAG-POL-RELATED RETROTRANSPOSON"/>
    <property type="match status" value="1"/>
</dbReference>
<accession>A0ABQ5H371</accession>
<dbReference type="CDD" id="cd09272">
    <property type="entry name" value="RNase_HI_RT_Ty1"/>
    <property type="match status" value="1"/>
</dbReference>
<evidence type="ECO:0000313" key="2">
    <source>
        <dbReference type="EMBL" id="GJT82340.1"/>
    </source>
</evidence>
<comment type="caution">
    <text evidence="2">The sequence shown here is derived from an EMBL/GenBank/DDBJ whole genome shotgun (WGS) entry which is preliminary data.</text>
</comment>
<evidence type="ECO:0000313" key="3">
    <source>
        <dbReference type="Proteomes" id="UP001151760"/>
    </source>
</evidence>
<protein>
    <recommendedName>
        <fullName evidence="4">Retrovirus-related Pol polyprotein from transposon TNT 1-94</fullName>
    </recommendedName>
</protein>
<feature type="region of interest" description="Disordered" evidence="1">
    <location>
        <begin position="1"/>
        <end position="22"/>
    </location>
</feature>
<feature type="non-terminal residue" evidence="2">
    <location>
        <position position="1"/>
    </location>
</feature>
<reference evidence="2" key="1">
    <citation type="journal article" date="2022" name="Int. J. Mol. Sci.">
        <title>Draft Genome of Tanacetum Coccineum: Genomic Comparison of Closely Related Tanacetum-Family Plants.</title>
        <authorList>
            <person name="Yamashiro T."/>
            <person name="Shiraishi A."/>
            <person name="Nakayama K."/>
            <person name="Satake H."/>
        </authorList>
    </citation>
    <scope>NUCLEOTIDE SEQUENCE</scope>
</reference>
<evidence type="ECO:0008006" key="4">
    <source>
        <dbReference type="Google" id="ProtNLM"/>
    </source>
</evidence>
<sequence length="171" mass="19667">DTPMVEKSKLDEDKEGKAVDPSHYRGSAYRKALKCSKKDLSISKRNRTSEAEYIALSGCCAQVLWMRSQLTDYGFGFNKIPMYCDNKSAIALCCNNVQHSRSKHIDIRFHFIKEHVENGVIELYFVNTEYQLADIFTKALGRERIEFLINKLGMRSFTPDTLKQLADEVDE</sequence>
<keyword evidence="3" id="KW-1185">Reference proteome</keyword>
<dbReference type="PANTHER" id="PTHR11439:SF495">
    <property type="entry name" value="REVERSE TRANSCRIPTASE, RNA-DEPENDENT DNA POLYMERASE-RELATED"/>
    <property type="match status" value="1"/>
</dbReference>
<evidence type="ECO:0000256" key="1">
    <source>
        <dbReference type="SAM" id="MobiDB-lite"/>
    </source>
</evidence>